<evidence type="ECO:0000256" key="2">
    <source>
        <dbReference type="ARBA" id="ARBA00009588"/>
    </source>
</evidence>
<feature type="chain" id="PRO_5041657502" description="Neogenin" evidence="12">
    <location>
        <begin position="20"/>
        <end position="1439"/>
    </location>
</feature>
<feature type="signal peptide" evidence="12">
    <location>
        <begin position="1"/>
        <end position="19"/>
    </location>
</feature>
<dbReference type="InterPro" id="IPR010560">
    <property type="entry name" value="Neogenin_C"/>
</dbReference>
<dbReference type="PANTHER" id="PTHR13817">
    <property type="entry name" value="TITIN"/>
    <property type="match status" value="1"/>
</dbReference>
<dbReference type="SMART" id="SM00060">
    <property type="entry name" value="FN3"/>
    <property type="match status" value="6"/>
</dbReference>
<evidence type="ECO:0000256" key="6">
    <source>
        <dbReference type="ARBA" id="ARBA00023136"/>
    </source>
</evidence>
<evidence type="ECO:0000313" key="16">
    <source>
        <dbReference type="Proteomes" id="UP001187531"/>
    </source>
</evidence>
<dbReference type="EMBL" id="JAVRJZ010000002">
    <property type="protein sequence ID" value="KAK2725813.1"/>
    <property type="molecule type" value="Genomic_DNA"/>
</dbReference>
<reference evidence="15" key="1">
    <citation type="submission" date="2023-07" db="EMBL/GenBank/DDBJ databases">
        <title>Chromosome-level genome assembly of Artemia franciscana.</title>
        <authorList>
            <person name="Jo E."/>
        </authorList>
    </citation>
    <scope>NUCLEOTIDE SEQUENCE</scope>
    <source>
        <tissue evidence="15">Whole body</tissue>
    </source>
</reference>
<dbReference type="PROSITE" id="PS50853">
    <property type="entry name" value="FN3"/>
    <property type="match status" value="6"/>
</dbReference>
<dbReference type="Proteomes" id="UP001187531">
    <property type="component" value="Unassembled WGS sequence"/>
</dbReference>
<keyword evidence="9" id="KW-0393">Immunoglobulin domain</keyword>
<comment type="caution">
    <text evidence="15">The sequence shown here is derived from an EMBL/GenBank/DDBJ whole genome shotgun (WGS) entry which is preliminary data.</text>
</comment>
<dbReference type="InterPro" id="IPR003598">
    <property type="entry name" value="Ig_sub2"/>
</dbReference>
<dbReference type="FunFam" id="2.60.40.10:FF:000101">
    <property type="entry name" value="Neogenin isoform 1"/>
    <property type="match status" value="1"/>
</dbReference>
<evidence type="ECO:0000259" key="14">
    <source>
        <dbReference type="PROSITE" id="PS50853"/>
    </source>
</evidence>
<dbReference type="FunFam" id="2.60.40.10:FF:000004">
    <property type="entry name" value="DCC isoform 1"/>
    <property type="match status" value="2"/>
</dbReference>
<feature type="domain" description="Fibronectin type-III" evidence="14">
    <location>
        <begin position="641"/>
        <end position="736"/>
    </location>
</feature>
<dbReference type="CDD" id="cd00063">
    <property type="entry name" value="FN3"/>
    <property type="match status" value="6"/>
</dbReference>
<keyword evidence="8" id="KW-0325">Glycoprotein</keyword>
<dbReference type="FunFam" id="2.60.40.10:FF:000133">
    <property type="entry name" value="Neogenin isoform 1"/>
    <property type="match status" value="1"/>
</dbReference>
<evidence type="ECO:0000256" key="1">
    <source>
        <dbReference type="ARBA" id="ARBA00004479"/>
    </source>
</evidence>
<dbReference type="PRINTS" id="PR00014">
    <property type="entry name" value="FNTYPEIII"/>
</dbReference>
<dbReference type="InterPro" id="IPR003961">
    <property type="entry name" value="FN3_dom"/>
</dbReference>
<feature type="compositionally biased region" description="Polar residues" evidence="10">
    <location>
        <begin position="1336"/>
        <end position="1350"/>
    </location>
</feature>
<sequence>MCSLSYLFLILASLGQSLSSIQESHAPKGLFSELFFAVEPKDTLASRDVPALLECLAEGSSKPIIEWKKDGNPILFLGDTRRSILTNGSLYIASVYHTRMERPDEGVYQCLATIPQVGTIVSRSAKLQVVAPPKFEEEPKDLNVVKGQTASLSCVVHAIPPASVSWLKEDVPISLEDFRVKVFQSGTLEILYVDEDDQGIYKCNASNSEKFVLSSGAMLSVYKKTDIQSPFFVTTPRNIVSVIGSNVTLECAANGNPLPTVSWLKDGTTIDTQDLDGRFLQVGAGSLQIISIEEGDVGTYQCRAENEEDSSDTQATLDIHVPPRFVRKPSNIVAYEKENVEFICEVYGRPEPTVQWLKNGDLIIESEYFQIFNGHDLRIFGLVGNDSGIYQCVASNTAGNIQTATQLKVLLPGEEKTDYGPIVHQDVTFPVGDPEAPVISLKDTPSAPRNLEAVIVSSRFVTLQWKEPAKTNGEILAYTVYYKQEDSGREITVNITKQGLEEMNVVNLIPKKKYIMRVVAINSHGAGESSDLIEIFTQAEQLGPPPPLNLRVLPQSPTTLFVTWDSPDYSGKVPLRYKLYYMEVGTVEEHEIVTKETSHYIHNLRPFTQYSVWASSLSEQGAGSTTEEVLGRTFSAPPSQVPQNVIAESASSSSIVVRWEPPPKEQQNGIIIGYKVSYKPKGRGKASTTLTTDGSSHLSTLNNLPRSAEFLIKVAAVNINGTGPYTDWITAETFDSDLDESQVPDQPSSLRAKPGTTWITVTWSPPSNQNIMVRGYTLGWGKGIPDVYRNLVDGKQRSFTIEKLEPNSEYVISLRAHNSKGEGRPIYETMRTREESVSEPSTPLTTPLGLKAVVLSSSTVVLYWTDPSLVRNRPTNDNRYYVVRYTPYFGSATNVRYRYFNSTDLNCMIDDLKPNTQYEFTVKVMKGRRESAWSLVVLNTTFEAAPSSAPRDLTVVPMEDNPTMINLNWQPPKQPNGQITGYVIFYTTDNSQRDRDWVVEAIVGDKMTTLIKGLTLDTTYFFKIQARNNKGYGPLSPVVTYRTGAAHGLSSLSLGDSRGGISNALLYIILGASGGIILILLAILLVFACKRKTGSRDESPDRSKKGYVKGTMRPENPPDLWIHHDKMEMRTLDKQRSGSQSTVDPLPRLSQDLDSIDGGISATGLRANDSLDRRGYSSAYMGDSVSDISRSSTNSGYRKARRTKPLMLPILTQLPRDCVSTPIPTAVSQPSTLEGRAFGGPSARTVSQPGGRVTTGLNDTGYNTQSSYDSRSSIVGIPASVPSVIHQTSAYSESVLGKRPPLVPAASGPQSHPLKSFALPPAPPASGFPHQHSHSAKTIASSPPTRGPSNVVFNTKKQEILNIPTRPPLGARSPNGTPVKGQLPVSYVPIIMNPPSPTVTVQYIRAYQNYLSGKFDYLSLEFHEKKMSQSDRIAQARRN</sequence>
<evidence type="ECO:0000313" key="15">
    <source>
        <dbReference type="EMBL" id="KAK2725813.1"/>
    </source>
</evidence>
<proteinExistence type="inferred from homology"/>
<evidence type="ECO:0000256" key="9">
    <source>
        <dbReference type="ARBA" id="ARBA00023319"/>
    </source>
</evidence>
<dbReference type="Pfam" id="PF00041">
    <property type="entry name" value="fn3"/>
    <property type="match status" value="6"/>
</dbReference>
<keyword evidence="4" id="KW-0677">Repeat</keyword>
<protein>
    <recommendedName>
        <fullName evidence="17">Neogenin</fullName>
    </recommendedName>
</protein>
<dbReference type="InterPro" id="IPR013783">
    <property type="entry name" value="Ig-like_fold"/>
</dbReference>
<evidence type="ECO:0000256" key="4">
    <source>
        <dbReference type="ARBA" id="ARBA00022737"/>
    </source>
</evidence>
<accession>A0AA88IAT8</accession>
<feature type="domain" description="Ig-like" evidence="13">
    <location>
        <begin position="230"/>
        <end position="318"/>
    </location>
</feature>
<keyword evidence="3 11" id="KW-0812">Transmembrane</keyword>
<comment type="similarity">
    <text evidence="2">Belongs to the immunoglobulin superfamily. DCC family.</text>
</comment>
<feature type="domain" description="Fibronectin type-III" evidence="14">
    <location>
        <begin position="846"/>
        <end position="944"/>
    </location>
</feature>
<feature type="region of interest" description="Disordered" evidence="10">
    <location>
        <begin position="1094"/>
        <end position="1121"/>
    </location>
</feature>
<dbReference type="PANTHER" id="PTHR13817:SF173">
    <property type="entry name" value="FRAZZLED"/>
    <property type="match status" value="1"/>
</dbReference>
<keyword evidence="5 11" id="KW-1133">Transmembrane helix</keyword>
<dbReference type="FunFam" id="2.60.40.10:FF:000028">
    <property type="entry name" value="Neuronal cell adhesion molecule"/>
    <property type="match status" value="1"/>
</dbReference>
<dbReference type="Pfam" id="PF07679">
    <property type="entry name" value="I-set"/>
    <property type="match status" value="3"/>
</dbReference>
<dbReference type="InterPro" id="IPR036116">
    <property type="entry name" value="FN3_sf"/>
</dbReference>
<comment type="subcellular location">
    <subcellularLocation>
        <location evidence="1">Membrane</location>
        <topology evidence="1">Single-pass type I membrane protein</topology>
    </subcellularLocation>
</comment>
<dbReference type="PROSITE" id="PS50835">
    <property type="entry name" value="IG_LIKE"/>
    <property type="match status" value="4"/>
</dbReference>
<feature type="region of interest" description="Disordered" evidence="10">
    <location>
        <begin position="1221"/>
        <end position="1269"/>
    </location>
</feature>
<keyword evidence="16" id="KW-1185">Reference proteome</keyword>
<dbReference type="Gene3D" id="2.60.40.10">
    <property type="entry name" value="Immunoglobulins"/>
    <property type="match status" value="10"/>
</dbReference>
<feature type="domain" description="Ig-like" evidence="13">
    <location>
        <begin position="323"/>
        <end position="408"/>
    </location>
</feature>
<evidence type="ECO:0000256" key="8">
    <source>
        <dbReference type="ARBA" id="ARBA00023180"/>
    </source>
</evidence>
<evidence type="ECO:0000256" key="3">
    <source>
        <dbReference type="ARBA" id="ARBA00022692"/>
    </source>
</evidence>
<evidence type="ECO:0000256" key="10">
    <source>
        <dbReference type="SAM" id="MobiDB-lite"/>
    </source>
</evidence>
<feature type="domain" description="Fibronectin type-III" evidence="14">
    <location>
        <begin position="546"/>
        <end position="639"/>
    </location>
</feature>
<feature type="domain" description="Ig-like" evidence="13">
    <location>
        <begin position="133"/>
        <end position="214"/>
    </location>
</feature>
<dbReference type="Pfam" id="PF13927">
    <property type="entry name" value="Ig_3"/>
    <property type="match status" value="1"/>
</dbReference>
<evidence type="ECO:0000259" key="13">
    <source>
        <dbReference type="PROSITE" id="PS50835"/>
    </source>
</evidence>
<gene>
    <name evidence="15" type="ORF">QYM36_000330</name>
</gene>
<keyword evidence="6 11" id="KW-0472">Membrane</keyword>
<evidence type="ECO:0000256" key="11">
    <source>
        <dbReference type="SAM" id="Phobius"/>
    </source>
</evidence>
<feature type="domain" description="Ig-like" evidence="13">
    <location>
        <begin position="27"/>
        <end position="128"/>
    </location>
</feature>
<feature type="compositionally biased region" description="Polar residues" evidence="10">
    <location>
        <begin position="1222"/>
        <end position="1232"/>
    </location>
</feature>
<dbReference type="SUPFAM" id="SSF48726">
    <property type="entry name" value="Immunoglobulin"/>
    <property type="match status" value="4"/>
</dbReference>
<dbReference type="InterPro" id="IPR013098">
    <property type="entry name" value="Ig_I-set"/>
</dbReference>
<feature type="transmembrane region" description="Helical" evidence="11">
    <location>
        <begin position="1064"/>
        <end position="1087"/>
    </location>
</feature>
<dbReference type="InterPro" id="IPR036179">
    <property type="entry name" value="Ig-like_dom_sf"/>
</dbReference>
<feature type="region of interest" description="Disordered" evidence="10">
    <location>
        <begin position="1322"/>
        <end position="1350"/>
    </location>
</feature>
<dbReference type="GO" id="GO:0009653">
    <property type="term" value="P:anatomical structure morphogenesis"/>
    <property type="evidence" value="ECO:0007669"/>
    <property type="project" value="UniProtKB-ARBA"/>
</dbReference>
<evidence type="ECO:0008006" key="17">
    <source>
        <dbReference type="Google" id="ProtNLM"/>
    </source>
</evidence>
<dbReference type="FunFam" id="2.60.40.10:FF:000032">
    <property type="entry name" value="palladin isoform X1"/>
    <property type="match status" value="1"/>
</dbReference>
<dbReference type="FunFam" id="2.60.40.10:FF:000189">
    <property type="entry name" value="Neogenin isoform 3"/>
    <property type="match status" value="1"/>
</dbReference>
<feature type="domain" description="Fibronectin type-III" evidence="14">
    <location>
        <begin position="743"/>
        <end position="836"/>
    </location>
</feature>
<feature type="domain" description="Fibronectin type-III" evidence="14">
    <location>
        <begin position="447"/>
        <end position="540"/>
    </location>
</feature>
<organism evidence="15 16">
    <name type="scientific">Artemia franciscana</name>
    <name type="common">Brine shrimp</name>
    <name type="synonym">Artemia sanfranciscana</name>
    <dbReference type="NCBI Taxonomy" id="6661"/>
    <lineage>
        <taxon>Eukaryota</taxon>
        <taxon>Metazoa</taxon>
        <taxon>Ecdysozoa</taxon>
        <taxon>Arthropoda</taxon>
        <taxon>Crustacea</taxon>
        <taxon>Branchiopoda</taxon>
        <taxon>Anostraca</taxon>
        <taxon>Artemiidae</taxon>
        <taxon>Artemia</taxon>
    </lineage>
</organism>
<keyword evidence="7" id="KW-1015">Disulfide bond</keyword>
<dbReference type="SMART" id="SM00409">
    <property type="entry name" value="IG"/>
    <property type="match status" value="4"/>
</dbReference>
<evidence type="ECO:0000256" key="12">
    <source>
        <dbReference type="SAM" id="SignalP"/>
    </source>
</evidence>
<feature type="compositionally biased region" description="Basic and acidic residues" evidence="10">
    <location>
        <begin position="1094"/>
        <end position="1104"/>
    </location>
</feature>
<feature type="compositionally biased region" description="Polar residues" evidence="10">
    <location>
        <begin position="1255"/>
        <end position="1269"/>
    </location>
</feature>
<dbReference type="Pfam" id="PF06583">
    <property type="entry name" value="Neogenin_C"/>
    <property type="match status" value="1"/>
</dbReference>
<evidence type="ECO:0000256" key="7">
    <source>
        <dbReference type="ARBA" id="ARBA00023157"/>
    </source>
</evidence>
<evidence type="ECO:0000256" key="5">
    <source>
        <dbReference type="ARBA" id="ARBA00022989"/>
    </source>
</evidence>
<name>A0AA88IAT8_ARTSF</name>
<dbReference type="SMART" id="SM00408">
    <property type="entry name" value="IGc2"/>
    <property type="match status" value="4"/>
</dbReference>
<keyword evidence="12" id="KW-0732">Signal</keyword>
<dbReference type="InterPro" id="IPR003599">
    <property type="entry name" value="Ig_sub"/>
</dbReference>
<dbReference type="InterPro" id="IPR050964">
    <property type="entry name" value="Striated_Muscle_Regulatory"/>
</dbReference>
<dbReference type="GO" id="GO:0016020">
    <property type="term" value="C:membrane"/>
    <property type="evidence" value="ECO:0007669"/>
    <property type="project" value="UniProtKB-SubCell"/>
</dbReference>
<dbReference type="InterPro" id="IPR007110">
    <property type="entry name" value="Ig-like_dom"/>
</dbReference>
<dbReference type="GO" id="GO:0030154">
    <property type="term" value="P:cell differentiation"/>
    <property type="evidence" value="ECO:0007669"/>
    <property type="project" value="UniProtKB-ARBA"/>
</dbReference>
<dbReference type="SUPFAM" id="SSF49265">
    <property type="entry name" value="Fibronectin type III"/>
    <property type="match status" value="4"/>
</dbReference>
<feature type="domain" description="Fibronectin type-III" evidence="14">
    <location>
        <begin position="949"/>
        <end position="1046"/>
    </location>
</feature>